<dbReference type="STRING" id="211165.GCA_000317285_05579"/>
<dbReference type="InterPro" id="IPR050266">
    <property type="entry name" value="AB_hydrolase_sf"/>
</dbReference>
<protein>
    <submittedName>
        <fullName evidence="4">Esterase</fullName>
    </submittedName>
</protein>
<dbReference type="Pfam" id="PF00561">
    <property type="entry name" value="Abhydrolase_1"/>
    <property type="match status" value="1"/>
</dbReference>
<evidence type="ECO:0000256" key="2">
    <source>
        <dbReference type="SAM" id="MobiDB-lite"/>
    </source>
</evidence>
<proteinExistence type="predicted"/>
<dbReference type="InterPro" id="IPR029058">
    <property type="entry name" value="AB_hydrolase_fold"/>
</dbReference>
<dbReference type="SUPFAM" id="SSF53474">
    <property type="entry name" value="alpha/beta-Hydrolases"/>
    <property type="match status" value="1"/>
</dbReference>
<evidence type="ECO:0000313" key="5">
    <source>
        <dbReference type="Proteomes" id="UP000268857"/>
    </source>
</evidence>
<dbReference type="PANTHER" id="PTHR43798">
    <property type="entry name" value="MONOACYLGLYCEROL LIPASE"/>
    <property type="match status" value="1"/>
</dbReference>
<comment type="caution">
    <text evidence="4">The sequence shown here is derived from an EMBL/GenBank/DDBJ whole genome shotgun (WGS) entry which is preliminary data.</text>
</comment>
<evidence type="ECO:0000313" key="4">
    <source>
        <dbReference type="EMBL" id="RUR76506.1"/>
    </source>
</evidence>
<organism evidence="4 5">
    <name type="scientific">Chlorogloeopsis fritschii PCC 6912</name>
    <dbReference type="NCBI Taxonomy" id="211165"/>
    <lineage>
        <taxon>Bacteria</taxon>
        <taxon>Bacillati</taxon>
        <taxon>Cyanobacteriota</taxon>
        <taxon>Cyanophyceae</taxon>
        <taxon>Nostocales</taxon>
        <taxon>Chlorogloeopsidaceae</taxon>
        <taxon>Chlorogloeopsis</taxon>
    </lineage>
</organism>
<dbReference type="PANTHER" id="PTHR43798:SF31">
    <property type="entry name" value="AB HYDROLASE SUPERFAMILY PROTEIN YCLE"/>
    <property type="match status" value="1"/>
</dbReference>
<dbReference type="GO" id="GO:0016787">
    <property type="term" value="F:hydrolase activity"/>
    <property type="evidence" value="ECO:0007669"/>
    <property type="project" value="UniProtKB-KW"/>
</dbReference>
<dbReference type="RefSeq" id="WP_016879101.1">
    <property type="nucleotide sequence ID" value="NZ_AJLN01000123.1"/>
</dbReference>
<feature type="compositionally biased region" description="Basic and acidic residues" evidence="2">
    <location>
        <begin position="305"/>
        <end position="359"/>
    </location>
</feature>
<dbReference type="Proteomes" id="UP000268857">
    <property type="component" value="Unassembled WGS sequence"/>
</dbReference>
<dbReference type="AlphaFoldDB" id="A0A3S1A073"/>
<reference evidence="4 5" key="1">
    <citation type="journal article" date="2019" name="Genome Biol. Evol.">
        <title>Day and night: Metabolic profiles and evolutionary relationships of six axenic non-marine cyanobacteria.</title>
        <authorList>
            <person name="Will S.E."/>
            <person name="Henke P."/>
            <person name="Boedeker C."/>
            <person name="Huang S."/>
            <person name="Brinkmann H."/>
            <person name="Rohde M."/>
            <person name="Jarek M."/>
            <person name="Friedl T."/>
            <person name="Seufert S."/>
            <person name="Schumacher M."/>
            <person name="Overmann J."/>
            <person name="Neumann-Schaal M."/>
            <person name="Petersen J."/>
        </authorList>
    </citation>
    <scope>NUCLEOTIDE SEQUENCE [LARGE SCALE GENOMIC DNA]</scope>
    <source>
        <strain evidence="4 5">PCC 6912</strain>
    </source>
</reference>
<gene>
    <name evidence="4" type="ORF">PCC6912_42940</name>
</gene>
<sequence length="359" mass="40355">MATIEILGVPHAYELTAPTSCPDTLVFVHGWLNSRGYWQPVISRLSATFQCLSYDLRGFGESQPNGKTNFLHEETSFYLSSNEGSDFVNPFDSLYTPAAYARDLTILLEQLNITSAWLVGHSLGGTIALWEAAQNPDRVRGVICINAGGGIYLKEAFEQFRSVGQRFLQLRPRWLKQVPLIDLLFCRASVARPLERHWARQRVIDFVVANPEAALGTLLDFTTEEEINRLPQLVSQLKQPVYFLAGTEDKVMEPKYVRHLASFHQLFQYCGDNVIEIPNCGHLAMLEQPDVVAAHISSIVTPHTQTEEESGRGGDKGTRGGHFRKEVPSVVDAKRLPEEESVPRQTEEEKVFIPKMNTE</sequence>
<feature type="region of interest" description="Disordered" evidence="2">
    <location>
        <begin position="301"/>
        <end position="359"/>
    </location>
</feature>
<keyword evidence="1" id="KW-0378">Hydrolase</keyword>
<keyword evidence="5" id="KW-1185">Reference proteome</keyword>
<dbReference type="GO" id="GO:0016020">
    <property type="term" value="C:membrane"/>
    <property type="evidence" value="ECO:0007669"/>
    <property type="project" value="TreeGrafter"/>
</dbReference>
<accession>A0A3S1A073</accession>
<dbReference type="OrthoDB" id="252464at2"/>
<feature type="domain" description="AB hydrolase-1" evidence="3">
    <location>
        <begin position="24"/>
        <end position="289"/>
    </location>
</feature>
<name>A0A3S1A073_CHLFR</name>
<evidence type="ECO:0000256" key="1">
    <source>
        <dbReference type="ARBA" id="ARBA00022801"/>
    </source>
</evidence>
<dbReference type="Gene3D" id="3.40.50.1820">
    <property type="entry name" value="alpha/beta hydrolase"/>
    <property type="match status" value="1"/>
</dbReference>
<evidence type="ECO:0000259" key="3">
    <source>
        <dbReference type="Pfam" id="PF00561"/>
    </source>
</evidence>
<dbReference type="EMBL" id="RSCJ01000020">
    <property type="protein sequence ID" value="RUR76506.1"/>
    <property type="molecule type" value="Genomic_DNA"/>
</dbReference>
<dbReference type="InterPro" id="IPR000073">
    <property type="entry name" value="AB_hydrolase_1"/>
</dbReference>